<keyword evidence="3" id="KW-1185">Reference proteome</keyword>
<dbReference type="RefSeq" id="WP_027414060.1">
    <property type="nucleotide sequence ID" value="NZ_BMWS01000005.1"/>
</dbReference>
<proteinExistence type="predicted"/>
<reference evidence="2 3" key="1">
    <citation type="journal article" date="2014" name="Int. J. Syst. Evol. Microbiol.">
        <title>Complete genome sequence of Corynebacterium casei LMG S-19264T (=DSM 44701T), isolated from a smear-ripened cheese.</title>
        <authorList>
            <consortium name="US DOE Joint Genome Institute (JGI-PGF)"/>
            <person name="Walter F."/>
            <person name="Albersmeier A."/>
            <person name="Kalinowski J."/>
            <person name="Ruckert C."/>
        </authorList>
    </citation>
    <scope>NUCLEOTIDE SEQUENCE [LARGE SCALE GENOMIC DNA]</scope>
    <source>
        <strain evidence="2 3">KCTC 12285</strain>
    </source>
</reference>
<dbReference type="AlphaFoldDB" id="A0A918JW10"/>
<organism evidence="2 3">
    <name type="scientific">Aquimarina muelleri</name>
    <dbReference type="NCBI Taxonomy" id="279356"/>
    <lineage>
        <taxon>Bacteria</taxon>
        <taxon>Pseudomonadati</taxon>
        <taxon>Bacteroidota</taxon>
        <taxon>Flavobacteriia</taxon>
        <taxon>Flavobacteriales</taxon>
        <taxon>Flavobacteriaceae</taxon>
        <taxon>Aquimarina</taxon>
    </lineage>
</organism>
<accession>A0A918JW10</accession>
<protein>
    <submittedName>
        <fullName evidence="2">Uncharacterized protein</fullName>
    </submittedName>
</protein>
<evidence type="ECO:0000313" key="3">
    <source>
        <dbReference type="Proteomes" id="UP000601108"/>
    </source>
</evidence>
<feature type="chain" id="PRO_5037019504" evidence="1">
    <location>
        <begin position="22"/>
        <end position="244"/>
    </location>
</feature>
<gene>
    <name evidence="2" type="ORF">GCM10007384_11290</name>
</gene>
<evidence type="ECO:0000256" key="1">
    <source>
        <dbReference type="SAM" id="SignalP"/>
    </source>
</evidence>
<dbReference type="Proteomes" id="UP000601108">
    <property type="component" value="Unassembled WGS sequence"/>
</dbReference>
<name>A0A918JW10_9FLAO</name>
<sequence>MKKTLLLSFLAICIISCQSNSDFNKSGKFYKGIDNEKELYITFVNDTVVAINSDSLKTCGWNFMSFKLNEDGLYQTNELKTDTMWFKAKEKNVEMTSADDSLIFEKIELSTSEIGNIEKDIEISQNFAEKGITYGCEYTIKEVGYFYERAVEKVKNRLKNPSSAKFNEAYIHKHKTFNEDNEYVNSTTTLVSLDVEAKNGFGNFTESKYYVFFIPREDDKTKYDIEFSDSSVLDYELRDRIKFE</sequence>
<dbReference type="EMBL" id="BMWS01000005">
    <property type="protein sequence ID" value="GGX11221.1"/>
    <property type="molecule type" value="Genomic_DNA"/>
</dbReference>
<evidence type="ECO:0000313" key="2">
    <source>
        <dbReference type="EMBL" id="GGX11221.1"/>
    </source>
</evidence>
<comment type="caution">
    <text evidence="2">The sequence shown here is derived from an EMBL/GenBank/DDBJ whole genome shotgun (WGS) entry which is preliminary data.</text>
</comment>
<keyword evidence="1" id="KW-0732">Signal</keyword>
<feature type="signal peptide" evidence="1">
    <location>
        <begin position="1"/>
        <end position="21"/>
    </location>
</feature>